<dbReference type="Proteomes" id="UP001142462">
    <property type="component" value="Unassembled WGS sequence"/>
</dbReference>
<accession>A0A9W6H1G9</accession>
<sequence>MEAGERSVTGAARRAPRYRALPEKIGSIVLVFEAVVVFLAGLSIYGLRALPEPIAPWWGIVAGAVVAILMVLTSGLLRHRWAFAVGWALQVATALGALFVPAILLVTLVFGGMWAYATIGGARIERRVSAQRAAAESETD</sequence>
<comment type="caution">
    <text evidence="2">The sequence shown here is derived from an EMBL/GenBank/DDBJ whole genome shotgun (WGS) entry which is preliminary data.</text>
</comment>
<reference evidence="2" key="1">
    <citation type="journal article" date="2014" name="Int. J. Syst. Evol. Microbiol.">
        <title>Complete genome sequence of Corynebacterium casei LMG S-19264T (=DSM 44701T), isolated from a smear-ripened cheese.</title>
        <authorList>
            <consortium name="US DOE Joint Genome Institute (JGI-PGF)"/>
            <person name="Walter F."/>
            <person name="Albersmeier A."/>
            <person name="Kalinowski J."/>
            <person name="Ruckert C."/>
        </authorList>
    </citation>
    <scope>NUCLEOTIDE SEQUENCE</scope>
    <source>
        <strain evidence="2">VKM Ac-1020</strain>
    </source>
</reference>
<organism evidence="2 3">
    <name type="scientific">Microbacterium barkeri</name>
    <dbReference type="NCBI Taxonomy" id="33917"/>
    <lineage>
        <taxon>Bacteria</taxon>
        <taxon>Bacillati</taxon>
        <taxon>Actinomycetota</taxon>
        <taxon>Actinomycetes</taxon>
        <taxon>Micrococcales</taxon>
        <taxon>Microbacteriaceae</taxon>
        <taxon>Microbacterium</taxon>
    </lineage>
</organism>
<dbReference type="EMBL" id="BSEJ01000001">
    <property type="protein sequence ID" value="GLJ60289.1"/>
    <property type="molecule type" value="Genomic_DNA"/>
</dbReference>
<keyword evidence="1" id="KW-0472">Membrane</keyword>
<proteinExistence type="predicted"/>
<feature type="transmembrane region" description="Helical" evidence="1">
    <location>
        <begin position="25"/>
        <end position="45"/>
    </location>
</feature>
<name>A0A9W6H1G9_9MICO</name>
<keyword evidence="1" id="KW-0812">Transmembrane</keyword>
<keyword evidence="3" id="KW-1185">Reference proteome</keyword>
<evidence type="ECO:0000313" key="3">
    <source>
        <dbReference type="Proteomes" id="UP001142462"/>
    </source>
</evidence>
<dbReference type="InterPro" id="IPR025327">
    <property type="entry name" value="DUF4233"/>
</dbReference>
<protein>
    <recommendedName>
        <fullName evidence="4">DUF4233 domain-containing protein</fullName>
    </recommendedName>
</protein>
<evidence type="ECO:0000313" key="2">
    <source>
        <dbReference type="EMBL" id="GLJ60289.1"/>
    </source>
</evidence>
<dbReference type="Pfam" id="PF14017">
    <property type="entry name" value="DUF4233"/>
    <property type="match status" value="1"/>
</dbReference>
<feature type="transmembrane region" description="Helical" evidence="1">
    <location>
        <begin position="89"/>
        <end position="117"/>
    </location>
</feature>
<gene>
    <name evidence="2" type="ORF">GCM10017576_04180</name>
</gene>
<dbReference type="AlphaFoldDB" id="A0A9W6H1G9"/>
<reference evidence="2" key="2">
    <citation type="submission" date="2023-01" db="EMBL/GenBank/DDBJ databases">
        <authorList>
            <person name="Sun Q."/>
            <person name="Evtushenko L."/>
        </authorList>
    </citation>
    <scope>NUCLEOTIDE SEQUENCE</scope>
    <source>
        <strain evidence="2">VKM Ac-1020</strain>
    </source>
</reference>
<dbReference type="RefSeq" id="WP_271172009.1">
    <property type="nucleotide sequence ID" value="NZ_BSEJ01000001.1"/>
</dbReference>
<evidence type="ECO:0008006" key="4">
    <source>
        <dbReference type="Google" id="ProtNLM"/>
    </source>
</evidence>
<keyword evidence="1" id="KW-1133">Transmembrane helix</keyword>
<evidence type="ECO:0000256" key="1">
    <source>
        <dbReference type="SAM" id="Phobius"/>
    </source>
</evidence>
<feature type="transmembrane region" description="Helical" evidence="1">
    <location>
        <begin position="57"/>
        <end position="77"/>
    </location>
</feature>